<evidence type="ECO:0008006" key="12">
    <source>
        <dbReference type="Google" id="ProtNLM"/>
    </source>
</evidence>
<evidence type="ECO:0000256" key="1">
    <source>
        <dbReference type="ARBA" id="ARBA00004173"/>
    </source>
</evidence>
<dbReference type="InterPro" id="IPR018948">
    <property type="entry name" value="GTP-bd_TrmE_N"/>
</dbReference>
<dbReference type="NCBIfam" id="NF003661">
    <property type="entry name" value="PRK05291.1-3"/>
    <property type="match status" value="1"/>
</dbReference>
<dbReference type="HAMAP" id="MF_00379">
    <property type="entry name" value="GTPase_MnmE"/>
    <property type="match status" value="1"/>
</dbReference>
<keyword evidence="5" id="KW-0342">GTP-binding</keyword>
<evidence type="ECO:0000259" key="7">
    <source>
        <dbReference type="Pfam" id="PF01926"/>
    </source>
</evidence>
<dbReference type="Pfam" id="PF12631">
    <property type="entry name" value="MnmE_helical"/>
    <property type="match status" value="1"/>
</dbReference>
<reference evidence="10 11" key="1">
    <citation type="journal article" date="2024" name="Nat. Commun.">
        <title>Phylogenomics reveals the evolutionary origins of lichenization in chlorophyte algae.</title>
        <authorList>
            <person name="Puginier C."/>
            <person name="Libourel C."/>
            <person name="Otte J."/>
            <person name="Skaloud P."/>
            <person name="Haon M."/>
            <person name="Grisel S."/>
            <person name="Petersen M."/>
            <person name="Berrin J.G."/>
            <person name="Delaux P.M."/>
            <person name="Dal Grande F."/>
            <person name="Keller J."/>
        </authorList>
    </citation>
    <scope>NUCLEOTIDE SEQUENCE [LARGE SCALE GENOMIC DNA]</scope>
    <source>
        <strain evidence="10 11">SAG 2043</strain>
    </source>
</reference>
<dbReference type="PANTHER" id="PTHR42714:SF2">
    <property type="entry name" value="TRNA MODIFICATION GTPASE GTPBP3, MITOCHONDRIAL"/>
    <property type="match status" value="1"/>
</dbReference>
<dbReference type="GO" id="GO:0003924">
    <property type="term" value="F:GTPase activity"/>
    <property type="evidence" value="ECO:0007669"/>
    <property type="project" value="InterPro"/>
</dbReference>
<dbReference type="InterPro" id="IPR025867">
    <property type="entry name" value="MnmE_helical"/>
</dbReference>
<evidence type="ECO:0000313" key="10">
    <source>
        <dbReference type="EMBL" id="KAK9808693.1"/>
    </source>
</evidence>
<dbReference type="Gene3D" id="3.40.50.300">
    <property type="entry name" value="P-loop containing nucleotide triphosphate hydrolases"/>
    <property type="match status" value="2"/>
</dbReference>
<dbReference type="Gene3D" id="1.20.120.430">
    <property type="entry name" value="tRNA modification GTPase MnmE domain 2"/>
    <property type="match status" value="2"/>
</dbReference>
<dbReference type="Proteomes" id="UP001489004">
    <property type="component" value="Unassembled WGS sequence"/>
</dbReference>
<sequence length="396" mass="42223">MTLIRARSKHGAGRSGVAVIRVSGPAADAALSALLPPARHLPEARFAALASLKHPETGAQLDRALVLRFPAPASFTGEDVVELHVHGGPAVVRAVLGALAGLPALRLAEPGEFTRRAFQAGKLDMTEVEGTADLLAAETEAQRVQALRQNTGVQRKRFEAWRTTLLRCLAHIEAVIDFGEDEEIGADVAAEVLPRAVALRQELQRHLQAGRRGELVRSGVRVAIMGPPNAGKSTLLNHLARRDAAIVSPIPGTTRDTVEVNLELAGYKVIVTDTAGLRQTEDDIEQQGIRRAHAAAEAADILEGMDAVEAALQQTVVQLMQAGTASHQPALITRLRHRQHIEACIAALQRYEEASQQLEVAAGELRNAAGSLGRLTGAIDTESVLDAVFSEFCVGK</sequence>
<dbReference type="CDD" id="cd04164">
    <property type="entry name" value="trmE"/>
    <property type="match status" value="1"/>
</dbReference>
<dbReference type="InterPro" id="IPR031168">
    <property type="entry name" value="G_TrmE"/>
</dbReference>
<dbReference type="SUPFAM" id="SSF52540">
    <property type="entry name" value="P-loop containing nucleoside triphosphate hydrolases"/>
    <property type="match status" value="1"/>
</dbReference>
<keyword evidence="3" id="KW-0819">tRNA processing</keyword>
<dbReference type="GO" id="GO:0005739">
    <property type="term" value="C:mitochondrion"/>
    <property type="evidence" value="ECO:0007669"/>
    <property type="project" value="UniProtKB-SubCell"/>
</dbReference>
<dbReference type="CDD" id="cd14858">
    <property type="entry name" value="TrmE_N"/>
    <property type="match status" value="1"/>
</dbReference>
<dbReference type="PANTHER" id="PTHR42714">
    <property type="entry name" value="TRNA MODIFICATION GTPASE GTPBP3"/>
    <property type="match status" value="1"/>
</dbReference>
<comment type="caution">
    <text evidence="10">The sequence shown here is derived from an EMBL/GenBank/DDBJ whole genome shotgun (WGS) entry which is preliminary data.</text>
</comment>
<accession>A0AAW1PJD4</accession>
<keyword evidence="4" id="KW-0547">Nucleotide-binding</keyword>
<name>A0AAW1PJD4_9CHLO</name>
<dbReference type="EMBL" id="JALJOR010000011">
    <property type="protein sequence ID" value="KAK9808693.1"/>
    <property type="molecule type" value="Genomic_DNA"/>
</dbReference>
<proteinExistence type="inferred from homology"/>
<dbReference type="SUPFAM" id="SSF116878">
    <property type="entry name" value="TrmE connector domain"/>
    <property type="match status" value="1"/>
</dbReference>
<evidence type="ECO:0000259" key="8">
    <source>
        <dbReference type="Pfam" id="PF10396"/>
    </source>
</evidence>
<evidence type="ECO:0000256" key="4">
    <source>
        <dbReference type="ARBA" id="ARBA00022741"/>
    </source>
</evidence>
<dbReference type="InterPro" id="IPR005225">
    <property type="entry name" value="Small_GTP-bd"/>
</dbReference>
<dbReference type="AlphaFoldDB" id="A0AAW1PJD4"/>
<feature type="coiled-coil region" evidence="6">
    <location>
        <begin position="341"/>
        <end position="368"/>
    </location>
</feature>
<evidence type="ECO:0000313" key="11">
    <source>
        <dbReference type="Proteomes" id="UP001489004"/>
    </source>
</evidence>
<dbReference type="GO" id="GO:0030488">
    <property type="term" value="P:tRNA methylation"/>
    <property type="evidence" value="ECO:0007669"/>
    <property type="project" value="TreeGrafter"/>
</dbReference>
<evidence type="ECO:0000259" key="9">
    <source>
        <dbReference type="Pfam" id="PF12631"/>
    </source>
</evidence>
<feature type="domain" description="GTP-binding protein TrmE N-terminal" evidence="8">
    <location>
        <begin position="12"/>
        <end position="122"/>
    </location>
</feature>
<dbReference type="InterPro" id="IPR004520">
    <property type="entry name" value="GTPase_MnmE"/>
</dbReference>
<evidence type="ECO:0000256" key="3">
    <source>
        <dbReference type="ARBA" id="ARBA00022694"/>
    </source>
</evidence>
<evidence type="ECO:0000256" key="2">
    <source>
        <dbReference type="ARBA" id="ARBA00011043"/>
    </source>
</evidence>
<organism evidence="10 11">
    <name type="scientific">[Myrmecia] bisecta</name>
    <dbReference type="NCBI Taxonomy" id="41462"/>
    <lineage>
        <taxon>Eukaryota</taxon>
        <taxon>Viridiplantae</taxon>
        <taxon>Chlorophyta</taxon>
        <taxon>core chlorophytes</taxon>
        <taxon>Trebouxiophyceae</taxon>
        <taxon>Trebouxiales</taxon>
        <taxon>Trebouxiaceae</taxon>
        <taxon>Myrmecia</taxon>
    </lineage>
</organism>
<dbReference type="Gene3D" id="3.30.1360.120">
    <property type="entry name" value="Probable tRNA modification gtpase trme, domain 1"/>
    <property type="match status" value="1"/>
</dbReference>
<dbReference type="FunFam" id="3.30.1360.120:FF:000007">
    <property type="entry name" value="tRNA modification GTPase GTPBP3, mitochondrial"/>
    <property type="match status" value="1"/>
</dbReference>
<dbReference type="Pfam" id="PF01926">
    <property type="entry name" value="MMR_HSR1"/>
    <property type="match status" value="1"/>
</dbReference>
<dbReference type="NCBIfam" id="TIGR00231">
    <property type="entry name" value="small_GTP"/>
    <property type="match status" value="1"/>
</dbReference>
<dbReference type="InterPro" id="IPR027368">
    <property type="entry name" value="MnmE_dom2"/>
</dbReference>
<dbReference type="InterPro" id="IPR027266">
    <property type="entry name" value="TrmE/GcvT-like"/>
</dbReference>
<dbReference type="InterPro" id="IPR027417">
    <property type="entry name" value="P-loop_NTPase"/>
</dbReference>
<protein>
    <recommendedName>
        <fullName evidence="12">tRNA modification GTPase MnmE</fullName>
    </recommendedName>
</protein>
<evidence type="ECO:0000256" key="5">
    <source>
        <dbReference type="ARBA" id="ARBA00023134"/>
    </source>
</evidence>
<feature type="domain" description="MnmE helical" evidence="9">
    <location>
        <begin position="126"/>
        <end position="393"/>
    </location>
</feature>
<evidence type="ECO:0000256" key="6">
    <source>
        <dbReference type="SAM" id="Coils"/>
    </source>
</evidence>
<dbReference type="GO" id="GO:0005525">
    <property type="term" value="F:GTP binding"/>
    <property type="evidence" value="ECO:0007669"/>
    <property type="project" value="UniProtKB-KW"/>
</dbReference>
<dbReference type="Pfam" id="PF10396">
    <property type="entry name" value="TrmE_N"/>
    <property type="match status" value="1"/>
</dbReference>
<comment type="subcellular location">
    <subcellularLocation>
        <location evidence="1">Mitochondrion</location>
    </subcellularLocation>
</comment>
<keyword evidence="11" id="KW-1185">Reference proteome</keyword>
<dbReference type="InterPro" id="IPR006073">
    <property type="entry name" value="GTP-bd"/>
</dbReference>
<keyword evidence="6" id="KW-0175">Coiled coil</keyword>
<feature type="domain" description="G" evidence="7">
    <location>
        <begin position="221"/>
        <end position="319"/>
    </location>
</feature>
<dbReference type="GO" id="GO:0002098">
    <property type="term" value="P:tRNA wobble uridine modification"/>
    <property type="evidence" value="ECO:0007669"/>
    <property type="project" value="TreeGrafter"/>
</dbReference>
<comment type="similarity">
    <text evidence="2">Belongs to the TRAFAC class TrmE-Era-EngA-EngB-Septin-like GTPase superfamily. TrmE GTPase family.</text>
</comment>
<gene>
    <name evidence="10" type="ORF">WJX72_002043</name>
</gene>